<name>A0A430KX90_9HYPO</name>
<keyword evidence="2" id="KW-1185">Reference proteome</keyword>
<proteinExistence type="predicted"/>
<protein>
    <submittedName>
        <fullName evidence="1">Uncharacterized protein</fullName>
    </submittedName>
</protein>
<reference evidence="1 2" key="1">
    <citation type="submission" date="2017-06" db="EMBL/GenBank/DDBJ databases">
        <title>Comparative genomic analysis of Ambrosia Fusariam Clade fungi.</title>
        <authorList>
            <person name="Stajich J.E."/>
            <person name="Carrillo J."/>
            <person name="Kijimoto T."/>
            <person name="Eskalen A."/>
            <person name="O'Donnell K."/>
            <person name="Kasson M."/>
        </authorList>
    </citation>
    <scope>NUCLEOTIDE SEQUENCE [LARGE SCALE GENOMIC DNA]</scope>
    <source>
        <strain evidence="1 2">UCR1854</strain>
    </source>
</reference>
<gene>
    <name evidence="1" type="ORF">BHE90_017514</name>
</gene>
<evidence type="ECO:0000313" key="2">
    <source>
        <dbReference type="Proteomes" id="UP000287124"/>
    </source>
</evidence>
<evidence type="ECO:0000313" key="1">
    <source>
        <dbReference type="EMBL" id="RTE68109.1"/>
    </source>
</evidence>
<sequence length="474" mass="55270">MARFLRASINRYCFLFEYIKAQTGLKYSLPETIVMATALRGLRFSYDSSLITREPVLWGDRWTSTQRTRPREGEPQAVEVQREGLGLGKFDWNTWRFASEVGDRLAVGNDLLRQDYKRQWRVLKDIRDVHVRMWQAQSWAGRYQVHENVVARRLWLEYLHSTAIELFQRDVWRAALKSTKWKTGSDVTGEAMIRHPESSPPAFCYDGLSDLFHDRQRDIDHTRPHLVTGNKLRSTNVIDLFDDLFSPGSADTSMKRRRGWSSLPFRIATRRSIELVEMTLGSTKATQWYAQLRRIVLLTHWILPWPSDTELLTTTKESRAANLKRRLTWASVIHVGPSAESTGFSEPSVPTRKVDDTDLRISTQDDLSQALSEVCRYRFGDRGWTDSADNISCRYHWSTRDLVRSTRDRISLDALQLGRAVEPFKKGWIFPVAEAGRPPQLRMVGRIRDRTLDELDRTFCRVTYRKPVRWFQDP</sequence>
<comment type="caution">
    <text evidence="1">The sequence shown here is derived from an EMBL/GenBank/DDBJ whole genome shotgun (WGS) entry which is preliminary data.</text>
</comment>
<dbReference type="Proteomes" id="UP000287124">
    <property type="component" value="Unassembled WGS sequence"/>
</dbReference>
<accession>A0A430KX90</accession>
<organism evidence="1 2">
    <name type="scientific">Fusarium euwallaceae</name>
    <dbReference type="NCBI Taxonomy" id="1147111"/>
    <lineage>
        <taxon>Eukaryota</taxon>
        <taxon>Fungi</taxon>
        <taxon>Dikarya</taxon>
        <taxon>Ascomycota</taxon>
        <taxon>Pezizomycotina</taxon>
        <taxon>Sordariomycetes</taxon>
        <taxon>Hypocreomycetidae</taxon>
        <taxon>Hypocreales</taxon>
        <taxon>Nectriaceae</taxon>
        <taxon>Fusarium</taxon>
        <taxon>Fusarium solani species complex</taxon>
    </lineage>
</organism>
<dbReference type="AlphaFoldDB" id="A0A430KX90"/>
<dbReference type="EMBL" id="MIKF01001159">
    <property type="protein sequence ID" value="RTE68109.1"/>
    <property type="molecule type" value="Genomic_DNA"/>
</dbReference>